<dbReference type="EMBL" id="DQ322650">
    <property type="protein sequence ID" value="ABC67370.1"/>
    <property type="molecule type" value="Genomic_DNA"/>
</dbReference>
<name>Q2LEU5_9ACTN</name>
<evidence type="ECO:0000313" key="1">
    <source>
        <dbReference type="EMBL" id="ABC67370.1"/>
    </source>
</evidence>
<protein>
    <submittedName>
        <fullName evidence="1">PRL2-7</fullName>
    </submittedName>
</protein>
<organism evidence="1">
    <name type="scientific">Streptomyces sp. 44414</name>
    <dbReference type="NCBI Taxonomy" id="364103"/>
    <lineage>
        <taxon>Bacteria</taxon>
        <taxon>Bacillati</taxon>
        <taxon>Actinomycetota</taxon>
        <taxon>Actinomycetes</taxon>
        <taxon>Kitasatosporales</taxon>
        <taxon>Streptomycetaceae</taxon>
        <taxon>Streptomyces</taxon>
    </lineage>
</organism>
<dbReference type="AlphaFoldDB" id="Q2LEU5"/>
<reference evidence="1" key="1">
    <citation type="journal article" date="2006" name="Appl. Environ. Microbiol.">
        <title>Diversity of telomere palindromic sequences and replication genes among Streptomyces linear plasmids.</title>
        <authorList>
            <person name="Zhang R."/>
            <person name="Yang Y."/>
            <person name="Fang P."/>
            <person name="Jiang C."/>
            <person name="Xu L."/>
            <person name="Zhu Y."/>
            <person name="Shen M."/>
            <person name="Xia H."/>
            <person name="Zhao J."/>
            <person name="Chen T."/>
            <person name="Qin Z."/>
        </authorList>
    </citation>
    <scope>NUCLEOTIDE SEQUENCE</scope>
    <source>
        <strain evidence="1">44414</strain>
        <plasmid evidence="1">pRL2</plasmid>
    </source>
</reference>
<geneLocation type="plasmid" evidence="1">
    <name>pRL2</name>
</geneLocation>
<gene>
    <name evidence="1" type="ORF">pRL2.7</name>
</gene>
<keyword evidence="1" id="KW-0614">Plasmid</keyword>
<dbReference type="RefSeq" id="WP_011475432.1">
    <property type="nucleotide sequence ID" value="NC_007927.1"/>
</dbReference>
<accession>Q2LEU5</accession>
<proteinExistence type="predicted"/>
<sequence>MSTATIRRLDRAIQQATNKLEAARKGEMWPLTASEKRQVVTALAGGSYKVVRGKSTAKADRKLDALKSSIEARLSAELSALQTEHQTAVNKAAADKAARKAKGWF</sequence>